<evidence type="ECO:0000256" key="9">
    <source>
        <dbReference type="HAMAP-Rule" id="MF_00328"/>
    </source>
</evidence>
<dbReference type="NCBIfam" id="TIGR03263">
    <property type="entry name" value="guanyl_kin"/>
    <property type="match status" value="1"/>
</dbReference>
<comment type="similarity">
    <text evidence="1 9">Belongs to the guanylate kinase family.</text>
</comment>
<gene>
    <name evidence="9 11" type="primary">gmk</name>
    <name evidence="11" type="ORF">J8C06_08645</name>
</gene>
<dbReference type="PROSITE" id="PS50052">
    <property type="entry name" value="GUANYLATE_KINASE_2"/>
    <property type="match status" value="1"/>
</dbReference>
<dbReference type="PANTHER" id="PTHR23117">
    <property type="entry name" value="GUANYLATE KINASE-RELATED"/>
    <property type="match status" value="1"/>
</dbReference>
<dbReference type="EMBL" id="CP072648">
    <property type="protein sequence ID" value="QUW03982.1"/>
    <property type="molecule type" value="Genomic_DNA"/>
</dbReference>
<evidence type="ECO:0000256" key="2">
    <source>
        <dbReference type="ARBA" id="ARBA00012961"/>
    </source>
</evidence>
<evidence type="ECO:0000259" key="10">
    <source>
        <dbReference type="PROSITE" id="PS50052"/>
    </source>
</evidence>
<dbReference type="InterPro" id="IPR020590">
    <property type="entry name" value="Guanylate_kinase_CS"/>
</dbReference>
<keyword evidence="5 9" id="KW-0547">Nucleotide-binding</keyword>
<evidence type="ECO:0000256" key="1">
    <source>
        <dbReference type="ARBA" id="ARBA00005790"/>
    </source>
</evidence>
<dbReference type="InterPro" id="IPR008144">
    <property type="entry name" value="Guanylate_kin-like_dom"/>
</dbReference>
<dbReference type="InterPro" id="IPR027417">
    <property type="entry name" value="P-loop_NTPase"/>
</dbReference>
<evidence type="ECO:0000256" key="6">
    <source>
        <dbReference type="ARBA" id="ARBA00022777"/>
    </source>
</evidence>
<dbReference type="Pfam" id="PF00625">
    <property type="entry name" value="Guanylate_kin"/>
    <property type="match status" value="1"/>
</dbReference>
<keyword evidence="9" id="KW-0963">Cytoplasm</keyword>
<dbReference type="SMART" id="SM00072">
    <property type="entry name" value="GuKc"/>
    <property type="match status" value="1"/>
</dbReference>
<feature type="binding site" evidence="9">
    <location>
        <begin position="7"/>
        <end position="14"/>
    </location>
    <ligand>
        <name>ATP</name>
        <dbReference type="ChEBI" id="CHEBI:30616"/>
    </ligand>
</feature>
<organism evidence="11 12">
    <name type="scientific">Chloracidobacterium validum</name>
    <dbReference type="NCBI Taxonomy" id="2821543"/>
    <lineage>
        <taxon>Bacteria</taxon>
        <taxon>Pseudomonadati</taxon>
        <taxon>Acidobacteriota</taxon>
        <taxon>Terriglobia</taxon>
        <taxon>Terriglobales</taxon>
        <taxon>Acidobacteriaceae</taxon>
        <taxon>Chloracidobacterium</taxon>
    </lineage>
</organism>
<keyword evidence="6 9" id="KW-0418">Kinase</keyword>
<comment type="catalytic activity">
    <reaction evidence="9">
        <text>GMP + ATP = GDP + ADP</text>
        <dbReference type="Rhea" id="RHEA:20780"/>
        <dbReference type="ChEBI" id="CHEBI:30616"/>
        <dbReference type="ChEBI" id="CHEBI:58115"/>
        <dbReference type="ChEBI" id="CHEBI:58189"/>
        <dbReference type="ChEBI" id="CHEBI:456216"/>
        <dbReference type="EC" id="2.7.4.8"/>
    </reaction>
</comment>
<evidence type="ECO:0000256" key="3">
    <source>
        <dbReference type="ARBA" id="ARBA00016296"/>
    </source>
</evidence>
<sequence>MLVVVSAPSGGGKSTLLRRLLAEVDNLRYSISYTTRPPRPGERDGEHYYFVSPDDFERMREHGEFLESALVHGHFYGTHRKFVEATLDRGQDLILDIDVQGAESLANIMPEATRIFIMPPSYDVLCQRLRARGSDDPAIIARRLRNAGQEVRRFREFHYVVVNDDLDRALQALICIIGAERERWRLTEKALDAIVATFQTGITLLPVEGGYPSYDDTQGN</sequence>
<dbReference type="HAMAP" id="MF_00328">
    <property type="entry name" value="Guanylate_kinase"/>
    <property type="match status" value="1"/>
</dbReference>
<keyword evidence="7 9" id="KW-0067">ATP-binding</keyword>
<dbReference type="GO" id="GO:0004385">
    <property type="term" value="F:GMP kinase activity"/>
    <property type="evidence" value="ECO:0007669"/>
    <property type="project" value="UniProtKB-EC"/>
</dbReference>
<dbReference type="PROSITE" id="PS00856">
    <property type="entry name" value="GUANYLATE_KINASE_1"/>
    <property type="match status" value="1"/>
</dbReference>
<evidence type="ECO:0000313" key="11">
    <source>
        <dbReference type="EMBL" id="QUW03982.1"/>
    </source>
</evidence>
<dbReference type="InterPro" id="IPR017665">
    <property type="entry name" value="Guanylate_kinase"/>
</dbReference>
<keyword evidence="12" id="KW-1185">Reference proteome</keyword>
<evidence type="ECO:0000256" key="7">
    <source>
        <dbReference type="ARBA" id="ARBA00022840"/>
    </source>
</evidence>
<evidence type="ECO:0000256" key="4">
    <source>
        <dbReference type="ARBA" id="ARBA00022679"/>
    </source>
</evidence>
<dbReference type="EC" id="2.7.4.8" evidence="2 9"/>
<dbReference type="Gene3D" id="3.40.50.300">
    <property type="entry name" value="P-loop containing nucleotide triphosphate hydrolases"/>
    <property type="match status" value="1"/>
</dbReference>
<accession>A0ABX8BAM5</accession>
<name>A0ABX8BAM5_9BACT</name>
<comment type="subcellular location">
    <subcellularLocation>
        <location evidence="9">Cytoplasm</location>
    </subcellularLocation>
</comment>
<evidence type="ECO:0000256" key="8">
    <source>
        <dbReference type="ARBA" id="ARBA00030128"/>
    </source>
</evidence>
<dbReference type="InterPro" id="IPR008145">
    <property type="entry name" value="GK/Ca_channel_bsu"/>
</dbReference>
<evidence type="ECO:0000313" key="12">
    <source>
        <dbReference type="Proteomes" id="UP000676506"/>
    </source>
</evidence>
<dbReference type="Gene3D" id="3.30.63.10">
    <property type="entry name" value="Guanylate Kinase phosphate binding domain"/>
    <property type="match status" value="1"/>
</dbReference>
<dbReference type="PANTHER" id="PTHR23117:SF13">
    <property type="entry name" value="GUANYLATE KINASE"/>
    <property type="match status" value="1"/>
</dbReference>
<reference evidence="11 12" key="1">
    <citation type="submission" date="2021-03" db="EMBL/GenBank/DDBJ databases">
        <title>Genomic and phenotypic characterization of Chloracidobacterium isolates provides evidence for multiple species.</title>
        <authorList>
            <person name="Saini M.K."/>
            <person name="Costas A.M.G."/>
            <person name="Tank M."/>
            <person name="Bryant D.A."/>
        </authorList>
    </citation>
    <scope>NUCLEOTIDE SEQUENCE [LARGE SCALE GENOMIC DNA]</scope>
    <source>
        <strain evidence="11 12">BV2-C</strain>
    </source>
</reference>
<dbReference type="CDD" id="cd00071">
    <property type="entry name" value="GMPK"/>
    <property type="match status" value="1"/>
</dbReference>
<protein>
    <recommendedName>
        <fullName evidence="3 9">Guanylate kinase</fullName>
        <ecNumber evidence="2 9">2.7.4.8</ecNumber>
    </recommendedName>
    <alternativeName>
        <fullName evidence="8 9">GMP kinase</fullName>
    </alternativeName>
</protein>
<evidence type="ECO:0000256" key="5">
    <source>
        <dbReference type="ARBA" id="ARBA00022741"/>
    </source>
</evidence>
<keyword evidence="4 9" id="KW-0808">Transferase</keyword>
<comment type="function">
    <text evidence="9">Essential for recycling GMP and indirectly, cGMP.</text>
</comment>
<proteinExistence type="inferred from homology"/>
<dbReference type="SUPFAM" id="SSF52540">
    <property type="entry name" value="P-loop containing nucleoside triphosphate hydrolases"/>
    <property type="match status" value="1"/>
</dbReference>
<dbReference type="Proteomes" id="UP000676506">
    <property type="component" value="Chromosome 1"/>
</dbReference>
<feature type="domain" description="Guanylate kinase-like" evidence="10">
    <location>
        <begin position="1"/>
        <end position="178"/>
    </location>
</feature>